<evidence type="ECO:0000256" key="4">
    <source>
        <dbReference type="ARBA" id="ARBA00022982"/>
    </source>
</evidence>
<dbReference type="GO" id="GO:0009055">
    <property type="term" value="F:electron transfer activity"/>
    <property type="evidence" value="ECO:0007669"/>
    <property type="project" value="InterPro"/>
</dbReference>
<name>A0A974Y5S1_9RHOO</name>
<dbReference type="AlphaFoldDB" id="A0A974Y5S1"/>
<keyword evidence="10" id="KW-1185">Reference proteome</keyword>
<proteinExistence type="predicted"/>
<organism evidence="9 10">
    <name type="scientific">Azospira restricta</name>
    <dbReference type="NCBI Taxonomy" id="404405"/>
    <lineage>
        <taxon>Bacteria</taxon>
        <taxon>Pseudomonadati</taxon>
        <taxon>Pseudomonadota</taxon>
        <taxon>Betaproteobacteria</taxon>
        <taxon>Rhodocyclales</taxon>
        <taxon>Rhodocyclaceae</taxon>
        <taxon>Azospira</taxon>
    </lineage>
</organism>
<feature type="domain" description="Cytochrome c" evidence="8">
    <location>
        <begin position="23"/>
        <end position="122"/>
    </location>
</feature>
<gene>
    <name evidence="9" type="ORF">IWH25_04420</name>
</gene>
<keyword evidence="1" id="KW-0813">Transport</keyword>
<evidence type="ECO:0000313" key="9">
    <source>
        <dbReference type="EMBL" id="QRJ65629.1"/>
    </source>
</evidence>
<dbReference type="Proteomes" id="UP000663444">
    <property type="component" value="Chromosome"/>
</dbReference>
<evidence type="ECO:0000256" key="6">
    <source>
        <dbReference type="PROSITE-ProRule" id="PRU00433"/>
    </source>
</evidence>
<dbReference type="InterPro" id="IPR036909">
    <property type="entry name" value="Cyt_c-like_dom_sf"/>
</dbReference>
<dbReference type="EMBL" id="CP064781">
    <property type="protein sequence ID" value="QRJ65629.1"/>
    <property type="molecule type" value="Genomic_DNA"/>
</dbReference>
<dbReference type="SUPFAM" id="SSF46626">
    <property type="entry name" value="Cytochrome c"/>
    <property type="match status" value="1"/>
</dbReference>
<dbReference type="PANTHER" id="PTHR11961">
    <property type="entry name" value="CYTOCHROME C"/>
    <property type="match status" value="1"/>
</dbReference>
<accession>A0A974Y5S1</accession>
<keyword evidence="3 6" id="KW-0479">Metal-binding</keyword>
<feature type="signal peptide" evidence="7">
    <location>
        <begin position="1"/>
        <end position="21"/>
    </location>
</feature>
<evidence type="ECO:0000256" key="1">
    <source>
        <dbReference type="ARBA" id="ARBA00022448"/>
    </source>
</evidence>
<evidence type="ECO:0000313" key="10">
    <source>
        <dbReference type="Proteomes" id="UP000663444"/>
    </source>
</evidence>
<dbReference type="InterPro" id="IPR002327">
    <property type="entry name" value="Cyt_c_1A/1B"/>
</dbReference>
<sequence>MRICRLLGAFAALCIPPIAFASGNPDRGAQAFRACAGCHSLVGGDHRTGLSLAAVYGRRAGTAEGFHRYSDALRKSTAVWNEQTLDWLRDPVAFIPGNALAYQGLPDATMRSDLVAYLRAVSEGKAAALKTPALPDLKTVEAGQRVKAIGHCGDTYRVTLGNGARYPFWEFNLRFKTDSSAHGPRKGEPVIVGAGMGGDRAQVVFAAPEEISVFIRNECP</sequence>
<evidence type="ECO:0000259" key="8">
    <source>
        <dbReference type="PROSITE" id="PS51007"/>
    </source>
</evidence>
<protein>
    <submittedName>
        <fullName evidence="9">C-type cytochrome</fullName>
    </submittedName>
</protein>
<keyword evidence="2 6" id="KW-0349">Heme</keyword>
<dbReference type="GO" id="GO:0046872">
    <property type="term" value="F:metal ion binding"/>
    <property type="evidence" value="ECO:0007669"/>
    <property type="project" value="UniProtKB-KW"/>
</dbReference>
<dbReference type="InterPro" id="IPR009056">
    <property type="entry name" value="Cyt_c-like_dom"/>
</dbReference>
<evidence type="ECO:0000256" key="2">
    <source>
        <dbReference type="ARBA" id="ARBA00022617"/>
    </source>
</evidence>
<dbReference type="Gene3D" id="1.10.760.10">
    <property type="entry name" value="Cytochrome c-like domain"/>
    <property type="match status" value="1"/>
</dbReference>
<evidence type="ECO:0000256" key="3">
    <source>
        <dbReference type="ARBA" id="ARBA00022723"/>
    </source>
</evidence>
<feature type="chain" id="PRO_5037262274" evidence="7">
    <location>
        <begin position="22"/>
        <end position="220"/>
    </location>
</feature>
<dbReference type="KEGG" id="ares:IWH25_04420"/>
<evidence type="ECO:0000256" key="7">
    <source>
        <dbReference type="SAM" id="SignalP"/>
    </source>
</evidence>
<keyword evidence="7" id="KW-0732">Signal</keyword>
<keyword evidence="5 6" id="KW-0408">Iron</keyword>
<dbReference type="PROSITE" id="PS51007">
    <property type="entry name" value="CYTC"/>
    <property type="match status" value="1"/>
</dbReference>
<evidence type="ECO:0000256" key="5">
    <source>
        <dbReference type="ARBA" id="ARBA00023004"/>
    </source>
</evidence>
<dbReference type="PRINTS" id="PR00604">
    <property type="entry name" value="CYTCHRMECIAB"/>
</dbReference>
<reference evidence="9" key="1">
    <citation type="submission" date="2020-11" db="EMBL/GenBank/DDBJ databases">
        <title>Azospira restricta DSM 18626 genome sequence.</title>
        <authorList>
            <person name="Moe W.M."/>
        </authorList>
    </citation>
    <scope>NUCLEOTIDE SEQUENCE</scope>
    <source>
        <strain evidence="9">DSM 18626</strain>
    </source>
</reference>
<dbReference type="GO" id="GO:0020037">
    <property type="term" value="F:heme binding"/>
    <property type="evidence" value="ECO:0007669"/>
    <property type="project" value="InterPro"/>
</dbReference>
<keyword evidence="4" id="KW-0249">Electron transport</keyword>
<dbReference type="RefSeq" id="WP_203389146.1">
    <property type="nucleotide sequence ID" value="NZ_JBHSLJ010000008.1"/>
</dbReference>